<dbReference type="GO" id="GO:0016324">
    <property type="term" value="C:apical plasma membrane"/>
    <property type="evidence" value="ECO:0007669"/>
    <property type="project" value="TreeGrafter"/>
</dbReference>
<dbReference type="InterPro" id="IPR036055">
    <property type="entry name" value="LDL_receptor-like_sf"/>
</dbReference>
<evidence type="ECO:0000256" key="9">
    <source>
        <dbReference type="ARBA" id="ARBA00023170"/>
    </source>
</evidence>
<comment type="subcellular location">
    <subcellularLocation>
        <location evidence="2">Endomembrane system</location>
    </subcellularLocation>
    <subcellularLocation>
        <location evidence="1">Membrane</location>
        <topology evidence="1">Single-pass membrane protein</topology>
    </subcellularLocation>
</comment>
<dbReference type="SUPFAM" id="SSF57424">
    <property type="entry name" value="LDL receptor-like module"/>
    <property type="match status" value="2"/>
</dbReference>
<feature type="compositionally biased region" description="Basic and acidic residues" evidence="12">
    <location>
        <begin position="126"/>
        <end position="141"/>
    </location>
</feature>
<keyword evidence="14" id="KW-1185">Reference proteome</keyword>
<dbReference type="EMBL" id="VIIS01001250">
    <property type="protein sequence ID" value="KAF0300588.1"/>
    <property type="molecule type" value="Genomic_DNA"/>
</dbReference>
<keyword evidence="9 13" id="KW-0675">Receptor</keyword>
<dbReference type="InterPro" id="IPR002172">
    <property type="entry name" value="LDrepeatLR_classA_rpt"/>
</dbReference>
<keyword evidence="3" id="KW-0812">Transmembrane</keyword>
<sequence length="141" mass="15273">MSTCYPSEGCTATQYRCGESGHCIPHTWRCDGEEDCPDGEDERDCPGSGTCESHQFACATEPRCVLLYFVCDGDYDCSDGSDEANCDTPRGARAALRAWDCWGPAGAQSETYDSRLGTPPLLETESAGRAENVRRNESIPG</sequence>
<evidence type="ECO:0000256" key="10">
    <source>
        <dbReference type="ARBA" id="ARBA00023180"/>
    </source>
</evidence>
<dbReference type="GO" id="GO:0043235">
    <property type="term" value="C:receptor complex"/>
    <property type="evidence" value="ECO:0007669"/>
    <property type="project" value="TreeGrafter"/>
</dbReference>
<dbReference type="PROSITE" id="PS50068">
    <property type="entry name" value="LDLRA_2"/>
    <property type="match status" value="2"/>
</dbReference>
<dbReference type="InterPro" id="IPR051221">
    <property type="entry name" value="LDLR-related"/>
</dbReference>
<reference evidence="13 14" key="1">
    <citation type="submission" date="2019-07" db="EMBL/GenBank/DDBJ databases">
        <title>Draft genome assembly of a fouling barnacle, Amphibalanus amphitrite (Darwin, 1854): The first reference genome for Thecostraca.</title>
        <authorList>
            <person name="Kim W."/>
        </authorList>
    </citation>
    <scope>NUCLEOTIDE SEQUENCE [LARGE SCALE GENOMIC DNA]</scope>
    <source>
        <strain evidence="13">SNU_AA5</strain>
        <tissue evidence="13">Soma without cirri and trophi</tissue>
    </source>
</reference>
<dbReference type="InterPro" id="IPR023415">
    <property type="entry name" value="LDLR_class-A_CS"/>
</dbReference>
<accession>A0A6A4WEZ5</accession>
<comment type="caution">
    <text evidence="11">Lacks conserved residue(s) required for the propagation of feature annotation.</text>
</comment>
<evidence type="ECO:0000256" key="5">
    <source>
        <dbReference type="ARBA" id="ARBA00022737"/>
    </source>
</evidence>
<gene>
    <name evidence="13" type="primary">LRP1_2</name>
    <name evidence="13" type="ORF">FJT64_026915</name>
</gene>
<dbReference type="Proteomes" id="UP000440578">
    <property type="component" value="Unassembled WGS sequence"/>
</dbReference>
<evidence type="ECO:0000256" key="6">
    <source>
        <dbReference type="ARBA" id="ARBA00022989"/>
    </source>
</evidence>
<evidence type="ECO:0000256" key="2">
    <source>
        <dbReference type="ARBA" id="ARBA00004308"/>
    </source>
</evidence>
<evidence type="ECO:0000313" key="14">
    <source>
        <dbReference type="Proteomes" id="UP000440578"/>
    </source>
</evidence>
<dbReference type="PANTHER" id="PTHR22722">
    <property type="entry name" value="LOW-DENSITY LIPOPROTEIN RECEPTOR-RELATED PROTEIN 2-RELATED"/>
    <property type="match status" value="1"/>
</dbReference>
<dbReference type="AlphaFoldDB" id="A0A6A4WEZ5"/>
<keyword evidence="10" id="KW-0325">Glycoprotein</keyword>
<evidence type="ECO:0000256" key="11">
    <source>
        <dbReference type="PROSITE-ProRule" id="PRU00124"/>
    </source>
</evidence>
<dbReference type="PRINTS" id="PR00261">
    <property type="entry name" value="LDLRECEPTOR"/>
</dbReference>
<dbReference type="SMART" id="SM00192">
    <property type="entry name" value="LDLa"/>
    <property type="match status" value="2"/>
</dbReference>
<dbReference type="PANTHER" id="PTHR22722:SF14">
    <property type="entry name" value="MEGALIN, ISOFORM A"/>
    <property type="match status" value="1"/>
</dbReference>
<evidence type="ECO:0000256" key="4">
    <source>
        <dbReference type="ARBA" id="ARBA00022729"/>
    </source>
</evidence>
<evidence type="ECO:0000256" key="12">
    <source>
        <dbReference type="SAM" id="MobiDB-lite"/>
    </source>
</evidence>
<evidence type="ECO:0000256" key="7">
    <source>
        <dbReference type="ARBA" id="ARBA00023136"/>
    </source>
</evidence>
<keyword evidence="5" id="KW-0677">Repeat</keyword>
<dbReference type="Gene3D" id="4.10.400.10">
    <property type="entry name" value="Low-density Lipoprotein Receptor"/>
    <property type="match status" value="2"/>
</dbReference>
<keyword evidence="13" id="KW-0449">Lipoprotein</keyword>
<dbReference type="GO" id="GO:0042562">
    <property type="term" value="F:hormone binding"/>
    <property type="evidence" value="ECO:0007669"/>
    <property type="project" value="TreeGrafter"/>
</dbReference>
<feature type="region of interest" description="Disordered" evidence="12">
    <location>
        <begin position="105"/>
        <end position="141"/>
    </location>
</feature>
<comment type="caution">
    <text evidence="13">The sequence shown here is derived from an EMBL/GenBank/DDBJ whole genome shotgun (WGS) entry which is preliminary data.</text>
</comment>
<keyword evidence="8 11" id="KW-1015">Disulfide bond</keyword>
<dbReference type="PROSITE" id="PS01209">
    <property type="entry name" value="LDLRA_1"/>
    <property type="match status" value="2"/>
</dbReference>
<feature type="disulfide bond" evidence="11">
    <location>
        <begin position="71"/>
        <end position="86"/>
    </location>
</feature>
<keyword evidence="7" id="KW-0472">Membrane</keyword>
<feature type="disulfide bond" evidence="11">
    <location>
        <begin position="30"/>
        <end position="45"/>
    </location>
</feature>
<keyword evidence="4" id="KW-0732">Signal</keyword>
<evidence type="ECO:0000256" key="8">
    <source>
        <dbReference type="ARBA" id="ARBA00023157"/>
    </source>
</evidence>
<proteinExistence type="predicted"/>
<keyword evidence="6" id="KW-1133">Transmembrane helix</keyword>
<dbReference type="FunFam" id="4.10.400.10:FF:000045">
    <property type="entry name" value="Low-density lipoprotein receptor-related protein 2"/>
    <property type="match status" value="1"/>
</dbReference>
<dbReference type="GO" id="GO:0006898">
    <property type="term" value="P:receptor-mediated endocytosis"/>
    <property type="evidence" value="ECO:0007669"/>
    <property type="project" value="TreeGrafter"/>
</dbReference>
<evidence type="ECO:0000313" key="13">
    <source>
        <dbReference type="EMBL" id="KAF0300588.1"/>
    </source>
</evidence>
<dbReference type="CDD" id="cd00112">
    <property type="entry name" value="LDLa"/>
    <property type="match status" value="2"/>
</dbReference>
<dbReference type="GO" id="GO:0012505">
    <property type="term" value="C:endomembrane system"/>
    <property type="evidence" value="ECO:0007669"/>
    <property type="project" value="UniProtKB-SubCell"/>
</dbReference>
<dbReference type="Pfam" id="PF00057">
    <property type="entry name" value="Ldl_recept_a"/>
    <property type="match status" value="2"/>
</dbReference>
<evidence type="ECO:0000256" key="1">
    <source>
        <dbReference type="ARBA" id="ARBA00004167"/>
    </source>
</evidence>
<organism evidence="13 14">
    <name type="scientific">Amphibalanus amphitrite</name>
    <name type="common">Striped barnacle</name>
    <name type="synonym">Balanus amphitrite</name>
    <dbReference type="NCBI Taxonomy" id="1232801"/>
    <lineage>
        <taxon>Eukaryota</taxon>
        <taxon>Metazoa</taxon>
        <taxon>Ecdysozoa</taxon>
        <taxon>Arthropoda</taxon>
        <taxon>Crustacea</taxon>
        <taxon>Multicrustacea</taxon>
        <taxon>Cirripedia</taxon>
        <taxon>Thoracica</taxon>
        <taxon>Thoracicalcarea</taxon>
        <taxon>Balanomorpha</taxon>
        <taxon>Balanoidea</taxon>
        <taxon>Balanidae</taxon>
        <taxon>Amphibalaninae</taxon>
        <taxon>Amphibalanus</taxon>
    </lineage>
</organism>
<evidence type="ECO:0000256" key="3">
    <source>
        <dbReference type="ARBA" id="ARBA00022692"/>
    </source>
</evidence>
<dbReference type="FunFam" id="4.10.400.10:FF:000034">
    <property type="entry name" value="Low-density lipoprotein receptor-related protein 2"/>
    <property type="match status" value="1"/>
</dbReference>
<protein>
    <submittedName>
        <fullName evidence="13">Low-density lipoprotein receptor-related protein 1</fullName>
    </submittedName>
</protein>
<name>A0A6A4WEZ5_AMPAM</name>